<dbReference type="Proteomes" id="UP000279236">
    <property type="component" value="Unassembled WGS sequence"/>
</dbReference>
<dbReference type="RefSeq" id="XP_028476784.1">
    <property type="nucleotide sequence ID" value="XM_028622891.1"/>
</dbReference>
<comment type="caution">
    <text evidence="2">The sequence shown here is derived from an EMBL/GenBank/DDBJ whole genome shotgun (WGS) entry which is preliminary data.</text>
</comment>
<dbReference type="EMBL" id="RSCE01000005">
    <property type="protein sequence ID" value="RSH82552.1"/>
    <property type="molecule type" value="Genomic_DNA"/>
</dbReference>
<reference evidence="2 3" key="1">
    <citation type="submission" date="2018-11" db="EMBL/GenBank/DDBJ databases">
        <title>Genome sequence of Apiotrichum porosum DSM 27194.</title>
        <authorList>
            <person name="Aliyu H."/>
            <person name="Gorte O."/>
            <person name="Ochsenreither K."/>
        </authorList>
    </citation>
    <scope>NUCLEOTIDE SEQUENCE [LARGE SCALE GENOMIC DNA]</scope>
    <source>
        <strain evidence="2 3">DSM 27194</strain>
    </source>
</reference>
<proteinExistence type="predicted"/>
<evidence type="ECO:0000313" key="2">
    <source>
        <dbReference type="EMBL" id="RSH82552.1"/>
    </source>
</evidence>
<protein>
    <submittedName>
        <fullName evidence="2">Uncharacterized protein</fullName>
    </submittedName>
</protein>
<keyword evidence="3" id="KW-1185">Reference proteome</keyword>
<feature type="region of interest" description="Disordered" evidence="1">
    <location>
        <begin position="363"/>
        <end position="409"/>
    </location>
</feature>
<dbReference type="GeneID" id="39592076"/>
<dbReference type="AlphaFoldDB" id="A0A427XUN9"/>
<name>A0A427XUN9_9TREE</name>
<feature type="compositionally biased region" description="Polar residues" evidence="1">
    <location>
        <begin position="378"/>
        <end position="397"/>
    </location>
</feature>
<evidence type="ECO:0000313" key="3">
    <source>
        <dbReference type="Proteomes" id="UP000279236"/>
    </source>
</evidence>
<organism evidence="2 3">
    <name type="scientific">Apiotrichum porosum</name>
    <dbReference type="NCBI Taxonomy" id="105984"/>
    <lineage>
        <taxon>Eukaryota</taxon>
        <taxon>Fungi</taxon>
        <taxon>Dikarya</taxon>
        <taxon>Basidiomycota</taxon>
        <taxon>Agaricomycotina</taxon>
        <taxon>Tremellomycetes</taxon>
        <taxon>Trichosporonales</taxon>
        <taxon>Trichosporonaceae</taxon>
        <taxon>Apiotrichum</taxon>
    </lineage>
</organism>
<gene>
    <name evidence="2" type="ORF">EHS24_007533</name>
</gene>
<sequence length="530" mass="58581">MNTYNTQGHPRWDLSDLNLDRPNLTELLPQLQNHQVREREWNSNLTNVVSAPFGFRRTPEHPTLFRYVNGAETDLWDSALADGTRFRDVPMQKPLVAMVVMRKHGANANMETQRNSVGTHNPDLTTLLSEGLVDDPTTTLRVLSLAGEIKVTRIRARNGKLVIAVDPDNDVELTEDMATHYSIPSASGDKAKLVRVDEGIKWTAGLSKAVIYLQSQYEYCGGYLSASVLGTRFCRIVMADSGHVILEVSSAFLIAATTTALRIHDFLNDQTNVASLPWDMCDDHPGAFPEHSWNTDAMDRLLQLHKVAADILTSHTASHADQPFCRLTPVRDLAGVRELLEEIASSSLPAPLDKDDDLRISRAVKGEPGPSALGLGPTTRSQTMSGATSESGIQRSTAPPAYHGQSDLQEDTTVRRWRESLPAVLDTSPGVPPILTSPPELAFEDGVIADDKEWDSVLEAHDMPMDLERGREWVRQHVAPDSDFESDDEGEHVLLADMLKALEERNVRVTLVHTDKMDRLVGVIEKAVCA</sequence>
<evidence type="ECO:0000256" key="1">
    <source>
        <dbReference type="SAM" id="MobiDB-lite"/>
    </source>
</evidence>
<accession>A0A427XUN9</accession>